<feature type="domain" description="PTS EIIA type-1" evidence="7">
    <location>
        <begin position="25"/>
        <end position="129"/>
    </location>
</feature>
<keyword evidence="5" id="KW-0598">Phosphotransferase system</keyword>
<keyword evidence="3 8" id="KW-0762">Sugar transport</keyword>
<keyword evidence="4" id="KW-0808">Transferase</keyword>
<evidence type="ECO:0000256" key="3">
    <source>
        <dbReference type="ARBA" id="ARBA00022597"/>
    </source>
</evidence>
<dbReference type="Proteomes" id="UP000677913">
    <property type="component" value="Unassembled WGS sequence"/>
</dbReference>
<dbReference type="Pfam" id="PF00358">
    <property type="entry name" value="PTS_EIIA_1"/>
    <property type="match status" value="1"/>
</dbReference>
<dbReference type="PANTHER" id="PTHR45008">
    <property type="entry name" value="PTS SYSTEM GLUCOSE-SPECIFIC EIIA COMPONENT"/>
    <property type="match status" value="1"/>
</dbReference>
<dbReference type="InterPro" id="IPR011055">
    <property type="entry name" value="Dup_hybrid_motif"/>
</dbReference>
<dbReference type="GO" id="GO:0009401">
    <property type="term" value="P:phosphoenolpyruvate-dependent sugar phosphotransferase system"/>
    <property type="evidence" value="ECO:0007669"/>
    <property type="project" value="UniProtKB-KW"/>
</dbReference>
<comment type="caution">
    <text evidence="8">The sequence shown here is derived from an EMBL/GenBank/DDBJ whole genome shotgun (WGS) entry which is preliminary data.</text>
</comment>
<proteinExistence type="predicted"/>
<dbReference type="PANTHER" id="PTHR45008:SF1">
    <property type="entry name" value="PTS SYSTEM GLUCOSE-SPECIFIC EIIA COMPONENT"/>
    <property type="match status" value="1"/>
</dbReference>
<evidence type="ECO:0000256" key="5">
    <source>
        <dbReference type="ARBA" id="ARBA00022683"/>
    </source>
</evidence>
<evidence type="ECO:0000313" key="9">
    <source>
        <dbReference type="Proteomes" id="UP000677913"/>
    </source>
</evidence>
<dbReference type="InterPro" id="IPR050890">
    <property type="entry name" value="PTS_EIIA_component"/>
</dbReference>
<accession>A0A8J8BBJ6</accession>
<keyword evidence="9" id="KW-1185">Reference proteome</keyword>
<dbReference type="GO" id="GO:0005737">
    <property type="term" value="C:cytoplasm"/>
    <property type="evidence" value="ECO:0007669"/>
    <property type="project" value="UniProtKB-SubCell"/>
</dbReference>
<keyword evidence="6" id="KW-0418">Kinase</keyword>
<dbReference type="SUPFAM" id="SSF51261">
    <property type="entry name" value="Duplicated hybrid motif"/>
    <property type="match status" value="1"/>
</dbReference>
<evidence type="ECO:0000256" key="4">
    <source>
        <dbReference type="ARBA" id="ARBA00022679"/>
    </source>
</evidence>
<organism evidence="8 9">
    <name type="scientific">Actinocrinis puniceicyclus</name>
    <dbReference type="NCBI Taxonomy" id="977794"/>
    <lineage>
        <taxon>Bacteria</taxon>
        <taxon>Bacillati</taxon>
        <taxon>Actinomycetota</taxon>
        <taxon>Actinomycetes</taxon>
        <taxon>Catenulisporales</taxon>
        <taxon>Actinospicaceae</taxon>
        <taxon>Actinocrinis</taxon>
    </lineage>
</organism>
<sequence>MDTTTVLFVGAPLAGIAIALADVPDPVFAQAMVGPGAAVDPERGPLTVVSPIAGTLVKLKPHAFVVAGTDGRGVLVHLGIDTVNLDGAGFDLLAAEGARLSAGTPVVRWNPAEIEARGLSPVCPVIALDATAVAVCSVAAGAIEPGRTLFQWVARA</sequence>
<evidence type="ECO:0000256" key="2">
    <source>
        <dbReference type="ARBA" id="ARBA00022448"/>
    </source>
</evidence>
<dbReference type="Gene3D" id="2.70.70.10">
    <property type="entry name" value="Glucose Permease (Domain IIA)"/>
    <property type="match status" value="1"/>
</dbReference>
<comment type="subcellular location">
    <subcellularLocation>
        <location evidence="1">Cytoplasm</location>
    </subcellularLocation>
</comment>
<evidence type="ECO:0000256" key="6">
    <source>
        <dbReference type="ARBA" id="ARBA00022777"/>
    </source>
</evidence>
<reference evidence="8" key="1">
    <citation type="submission" date="2021-04" db="EMBL/GenBank/DDBJ databases">
        <title>Genome based classification of Actinospica acidithermotolerans sp. nov., an actinobacterium isolated from an Indonesian hot spring.</title>
        <authorList>
            <person name="Kusuma A.B."/>
            <person name="Putra K.E."/>
            <person name="Nafisah S."/>
            <person name="Loh J."/>
            <person name="Nouioui I."/>
            <person name="Goodfellow M."/>
        </authorList>
    </citation>
    <scope>NUCLEOTIDE SEQUENCE</scope>
    <source>
        <strain evidence="8">DSM 45618</strain>
    </source>
</reference>
<dbReference type="GO" id="GO:0016301">
    <property type="term" value="F:kinase activity"/>
    <property type="evidence" value="ECO:0007669"/>
    <property type="project" value="UniProtKB-KW"/>
</dbReference>
<dbReference type="RefSeq" id="WP_211465324.1">
    <property type="nucleotide sequence ID" value="NZ_JAGSXH010000012.1"/>
</dbReference>
<evidence type="ECO:0000259" key="7">
    <source>
        <dbReference type="PROSITE" id="PS51093"/>
    </source>
</evidence>
<evidence type="ECO:0000256" key="1">
    <source>
        <dbReference type="ARBA" id="ARBA00004496"/>
    </source>
</evidence>
<dbReference type="EMBL" id="JAGSXH010000012">
    <property type="protein sequence ID" value="MBS2962545.1"/>
    <property type="molecule type" value="Genomic_DNA"/>
</dbReference>
<evidence type="ECO:0000313" key="8">
    <source>
        <dbReference type="EMBL" id="MBS2962545.1"/>
    </source>
</evidence>
<keyword evidence="2" id="KW-0813">Transport</keyword>
<dbReference type="AlphaFoldDB" id="A0A8J8BBJ6"/>
<gene>
    <name evidence="8" type="ORF">KGA66_05770</name>
</gene>
<dbReference type="PROSITE" id="PS51093">
    <property type="entry name" value="PTS_EIIA_TYPE_1"/>
    <property type="match status" value="1"/>
</dbReference>
<name>A0A8J8BBJ6_9ACTN</name>
<protein>
    <submittedName>
        <fullName evidence="8">PTS glucose transporter subunit IIA</fullName>
    </submittedName>
</protein>
<dbReference type="PROSITE" id="PS00371">
    <property type="entry name" value="PTS_EIIA_TYPE_1_HIS"/>
    <property type="match status" value="1"/>
</dbReference>
<dbReference type="InterPro" id="IPR001127">
    <property type="entry name" value="PTS_EIIA_1_perm"/>
</dbReference>